<dbReference type="InterPro" id="IPR050792">
    <property type="entry name" value="ADP-ribosylglycohydrolase"/>
</dbReference>
<sequence>MRKLDNILGTLYGQAIGDAMGMPTELWSQEQIAQAFPQGITNFVAGPATNDIARYFDRGEYTDDTNQALVILDSLIQTEWQPQTTNLVQHLLQWAQQVNAWDNNVLGPSSKAALTLAKAGKKTAAVTAQAVTNGAAMRIAPIGALFEPAELDQLVDLVVAVTQVTHSSDVAYSGACLIAGAVTAAQAGYAWDELVKYALKASDLGFLQGCPTWAAKIHNRVDMAIALARQYSGQPQDFRRAIYDTIGTGTMLSESVPAALAIAYYFRDVEQCALFCANLGGDTDTIGAMATAICGAAQGAKRIKPAWRQLINQQNPQHDLSYLAQQMMQYTSYR</sequence>
<keyword evidence="4" id="KW-1185">Reference proteome</keyword>
<keyword evidence="2" id="KW-0378">Hydrolase</keyword>
<evidence type="ECO:0000313" key="4">
    <source>
        <dbReference type="Proteomes" id="UP000831947"/>
    </source>
</evidence>
<comment type="similarity">
    <text evidence="1">Belongs to the ADP-ribosylglycohydrolase family.</text>
</comment>
<organism evidence="3 4">
    <name type="scientific">Bombilactobacillus thymidiniphilus</name>
    <dbReference type="NCBI Taxonomy" id="2923363"/>
    <lineage>
        <taxon>Bacteria</taxon>
        <taxon>Bacillati</taxon>
        <taxon>Bacillota</taxon>
        <taxon>Bacilli</taxon>
        <taxon>Lactobacillales</taxon>
        <taxon>Lactobacillaceae</taxon>
        <taxon>Bombilactobacillus</taxon>
    </lineage>
</organism>
<name>A0ABY4PFC4_9LACO</name>
<dbReference type="Gene3D" id="1.10.4080.10">
    <property type="entry name" value="ADP-ribosylation/Crystallin J1"/>
    <property type="match status" value="1"/>
</dbReference>
<dbReference type="EMBL" id="CP093365">
    <property type="protein sequence ID" value="UQS84241.1"/>
    <property type="molecule type" value="Genomic_DNA"/>
</dbReference>
<reference evidence="3 4" key="1">
    <citation type="journal article" date="2022" name="Int. J. Syst. Evol. Microbiol.">
        <title>Apilactobacillus apisilvae sp. nov., Nicolia spurrieriana gen. nov. sp. nov., Bombilactobacillus folatiphilus sp. nov. and Bombilactobacillus thymidiniphilus sp. nov., four new lactic acid bacterial isolates from stingless bees Tetragonula carbonaria and Austroplebeia australis.</title>
        <authorList>
            <person name="Oliphant S.A."/>
            <person name="Watson-Haigh N.S."/>
            <person name="Sumby K.M."/>
            <person name="Gardner J."/>
            <person name="Groom S."/>
            <person name="Jiranek V."/>
        </authorList>
    </citation>
    <scope>NUCLEOTIDE SEQUENCE [LARGE SCALE GENOMIC DNA]</scope>
    <source>
        <strain evidence="3 4">SG4_A1</strain>
    </source>
</reference>
<dbReference type="Pfam" id="PF03747">
    <property type="entry name" value="ADP_ribosyl_GH"/>
    <property type="match status" value="1"/>
</dbReference>
<evidence type="ECO:0000256" key="2">
    <source>
        <dbReference type="ARBA" id="ARBA00022801"/>
    </source>
</evidence>
<dbReference type="Proteomes" id="UP000831947">
    <property type="component" value="Chromosome"/>
</dbReference>
<dbReference type="SUPFAM" id="SSF101478">
    <property type="entry name" value="ADP-ribosylglycohydrolase"/>
    <property type="match status" value="1"/>
</dbReference>
<proteinExistence type="inferred from homology"/>
<dbReference type="RefSeq" id="WP_249513425.1">
    <property type="nucleotide sequence ID" value="NZ_CP093365.1"/>
</dbReference>
<dbReference type="PANTHER" id="PTHR16222:SF24">
    <property type="entry name" value="ADP-RIBOSYLHYDROLASE ARH3"/>
    <property type="match status" value="1"/>
</dbReference>
<accession>A0ABY4PFC4</accession>
<gene>
    <name evidence="3" type="ORF">MOO47_03580</name>
</gene>
<evidence type="ECO:0000313" key="3">
    <source>
        <dbReference type="EMBL" id="UQS84241.1"/>
    </source>
</evidence>
<evidence type="ECO:0000256" key="1">
    <source>
        <dbReference type="ARBA" id="ARBA00010702"/>
    </source>
</evidence>
<dbReference type="PANTHER" id="PTHR16222">
    <property type="entry name" value="ADP-RIBOSYLGLYCOHYDROLASE"/>
    <property type="match status" value="1"/>
</dbReference>
<dbReference type="InterPro" id="IPR036705">
    <property type="entry name" value="Ribosyl_crysJ1_sf"/>
</dbReference>
<protein>
    <submittedName>
        <fullName evidence="3">ADP-ribosylglycohydrolase family protein</fullName>
    </submittedName>
</protein>
<dbReference type="InterPro" id="IPR005502">
    <property type="entry name" value="Ribosyl_crysJ1"/>
</dbReference>